<dbReference type="InterPro" id="IPR005074">
    <property type="entry name" value="Peptidase_C39"/>
</dbReference>
<dbReference type="Pfam" id="PF03412">
    <property type="entry name" value="Peptidase_C39"/>
    <property type="match status" value="1"/>
</dbReference>
<sequence>MLLILLGVVAAAIIGAGVGSRETPLNRPPLDYEINVARMNGPNGGVSPESVQVFPNEYYKYKHIVHQAYDYSCGSAALTTVLQFHLGLAVTEQDSMKGMLEHGEQDKIIARRGFSLLDMKRYVATLGSDSGGFRGDMNDLAKLDQPAIVPIDYAGFKHFVVVKGIRDGKVFIADPSAGNIAFSVTEFAGLWDKGTMFVIYPSKTKPAVQSSLALTDQELGIISPDLVREDVALRAVDNRDALQHAVQSGLGTLNFKHQ</sequence>
<dbReference type="EMBL" id="JAJLJH010000004">
    <property type="protein sequence ID" value="MCK9687240.1"/>
    <property type="molecule type" value="Genomic_DNA"/>
</dbReference>
<comment type="caution">
    <text evidence="2">The sequence shown here is derived from an EMBL/GenBank/DDBJ whole genome shotgun (WGS) entry which is preliminary data.</text>
</comment>
<dbReference type="GO" id="GO:0006508">
    <property type="term" value="P:proteolysis"/>
    <property type="evidence" value="ECO:0007669"/>
    <property type="project" value="InterPro"/>
</dbReference>
<name>A0A9X1YKS0_9BURK</name>
<dbReference type="CDD" id="cd02423">
    <property type="entry name" value="Peptidase_C39G"/>
    <property type="match status" value="1"/>
</dbReference>
<organism evidence="2 3">
    <name type="scientific">Scleromatobacter humisilvae</name>
    <dbReference type="NCBI Taxonomy" id="2897159"/>
    <lineage>
        <taxon>Bacteria</taxon>
        <taxon>Pseudomonadati</taxon>
        <taxon>Pseudomonadota</taxon>
        <taxon>Betaproteobacteria</taxon>
        <taxon>Burkholderiales</taxon>
        <taxon>Sphaerotilaceae</taxon>
        <taxon>Scleromatobacter</taxon>
    </lineage>
</organism>
<dbReference type="GO" id="GO:0008233">
    <property type="term" value="F:peptidase activity"/>
    <property type="evidence" value="ECO:0007669"/>
    <property type="project" value="InterPro"/>
</dbReference>
<evidence type="ECO:0000313" key="2">
    <source>
        <dbReference type="EMBL" id="MCK9687240.1"/>
    </source>
</evidence>
<reference evidence="2" key="1">
    <citation type="submission" date="2021-11" db="EMBL/GenBank/DDBJ databases">
        <title>BS-T2-15 a new species belonging to the Comamonadaceae family isolated from the soil of a French oak forest.</title>
        <authorList>
            <person name="Mieszkin S."/>
            <person name="Alain K."/>
        </authorList>
    </citation>
    <scope>NUCLEOTIDE SEQUENCE</scope>
    <source>
        <strain evidence="2">BS-T2-15</strain>
    </source>
</reference>
<feature type="domain" description="Peptidase C39" evidence="1">
    <location>
        <begin position="67"/>
        <end position="198"/>
    </location>
</feature>
<dbReference type="PROSITE" id="PS50990">
    <property type="entry name" value="PEPTIDASE_C39"/>
    <property type="match status" value="1"/>
</dbReference>
<evidence type="ECO:0000313" key="3">
    <source>
        <dbReference type="Proteomes" id="UP001139353"/>
    </source>
</evidence>
<dbReference type="Gene3D" id="3.90.70.10">
    <property type="entry name" value="Cysteine proteinases"/>
    <property type="match status" value="1"/>
</dbReference>
<dbReference type="GO" id="GO:0005524">
    <property type="term" value="F:ATP binding"/>
    <property type="evidence" value="ECO:0007669"/>
    <property type="project" value="InterPro"/>
</dbReference>
<dbReference type="GO" id="GO:0016020">
    <property type="term" value="C:membrane"/>
    <property type="evidence" value="ECO:0007669"/>
    <property type="project" value="InterPro"/>
</dbReference>
<accession>A0A9X1YKS0</accession>
<evidence type="ECO:0000259" key="1">
    <source>
        <dbReference type="PROSITE" id="PS50990"/>
    </source>
</evidence>
<keyword evidence="3" id="KW-1185">Reference proteome</keyword>
<dbReference type="RefSeq" id="WP_275683281.1">
    <property type="nucleotide sequence ID" value="NZ_JAJLJH010000004.1"/>
</dbReference>
<gene>
    <name evidence="2" type="ORF">LPC04_16155</name>
</gene>
<dbReference type="Proteomes" id="UP001139353">
    <property type="component" value="Unassembled WGS sequence"/>
</dbReference>
<protein>
    <submittedName>
        <fullName evidence="2">C39 family peptidase</fullName>
    </submittedName>
</protein>
<proteinExistence type="predicted"/>
<dbReference type="AlphaFoldDB" id="A0A9X1YKS0"/>